<dbReference type="InterPro" id="IPR016035">
    <property type="entry name" value="Acyl_Trfase/lysoPLipase"/>
</dbReference>
<keyword evidence="7" id="KW-1185">Reference proteome</keyword>
<protein>
    <submittedName>
        <fullName evidence="6">NTE family protein RssA</fullName>
    </submittedName>
</protein>
<dbReference type="GO" id="GO:0016042">
    <property type="term" value="P:lipid catabolic process"/>
    <property type="evidence" value="ECO:0007669"/>
    <property type="project" value="UniProtKB-UniRule"/>
</dbReference>
<dbReference type="PANTHER" id="PTHR14226">
    <property type="entry name" value="NEUROPATHY TARGET ESTERASE/SWISS CHEESE D.MELANOGASTER"/>
    <property type="match status" value="1"/>
</dbReference>
<keyword evidence="1 4" id="KW-0378">Hydrolase</keyword>
<evidence type="ECO:0000256" key="4">
    <source>
        <dbReference type="PROSITE-ProRule" id="PRU01161"/>
    </source>
</evidence>
<gene>
    <name evidence="6" type="primary">rssA</name>
    <name evidence="6" type="ORF">Poly59_15990</name>
</gene>
<evidence type="ECO:0000313" key="6">
    <source>
        <dbReference type="EMBL" id="TWU55302.1"/>
    </source>
</evidence>
<reference evidence="6 7" key="1">
    <citation type="submission" date="2019-02" db="EMBL/GenBank/DDBJ databases">
        <title>Deep-cultivation of Planctomycetes and their phenomic and genomic characterization uncovers novel biology.</title>
        <authorList>
            <person name="Wiegand S."/>
            <person name="Jogler M."/>
            <person name="Boedeker C."/>
            <person name="Pinto D."/>
            <person name="Vollmers J."/>
            <person name="Rivas-Marin E."/>
            <person name="Kohn T."/>
            <person name="Peeters S.H."/>
            <person name="Heuer A."/>
            <person name="Rast P."/>
            <person name="Oberbeckmann S."/>
            <person name="Bunk B."/>
            <person name="Jeske O."/>
            <person name="Meyerdierks A."/>
            <person name="Storesund J.E."/>
            <person name="Kallscheuer N."/>
            <person name="Luecker S."/>
            <person name="Lage O.M."/>
            <person name="Pohl T."/>
            <person name="Merkel B.J."/>
            <person name="Hornburger P."/>
            <person name="Mueller R.-W."/>
            <person name="Bruemmer F."/>
            <person name="Labrenz M."/>
            <person name="Spormann A.M."/>
            <person name="Op Den Camp H."/>
            <person name="Overmann J."/>
            <person name="Amann R."/>
            <person name="Jetten M.S.M."/>
            <person name="Mascher T."/>
            <person name="Medema M.H."/>
            <person name="Devos D.P."/>
            <person name="Kaster A.-K."/>
            <person name="Ovreas L."/>
            <person name="Rohde M."/>
            <person name="Galperin M.Y."/>
            <person name="Jogler C."/>
        </authorList>
    </citation>
    <scope>NUCLEOTIDE SEQUENCE [LARGE SCALE GENOMIC DNA]</scope>
    <source>
        <strain evidence="6 7">Poly59</strain>
    </source>
</reference>
<dbReference type="InterPro" id="IPR002641">
    <property type="entry name" value="PNPLA_dom"/>
</dbReference>
<organism evidence="6 7">
    <name type="scientific">Rubripirellula reticaptiva</name>
    <dbReference type="NCBI Taxonomy" id="2528013"/>
    <lineage>
        <taxon>Bacteria</taxon>
        <taxon>Pseudomonadati</taxon>
        <taxon>Planctomycetota</taxon>
        <taxon>Planctomycetia</taxon>
        <taxon>Pirellulales</taxon>
        <taxon>Pirellulaceae</taxon>
        <taxon>Rubripirellula</taxon>
    </lineage>
</organism>
<keyword evidence="3 4" id="KW-0443">Lipid metabolism</keyword>
<evidence type="ECO:0000256" key="1">
    <source>
        <dbReference type="ARBA" id="ARBA00022801"/>
    </source>
</evidence>
<dbReference type="SUPFAM" id="SSF52151">
    <property type="entry name" value="FabD/lysophospholipase-like"/>
    <property type="match status" value="1"/>
</dbReference>
<dbReference type="AlphaFoldDB" id="A0A5C6F234"/>
<evidence type="ECO:0000256" key="2">
    <source>
        <dbReference type="ARBA" id="ARBA00022963"/>
    </source>
</evidence>
<evidence type="ECO:0000259" key="5">
    <source>
        <dbReference type="PROSITE" id="PS51635"/>
    </source>
</evidence>
<evidence type="ECO:0000313" key="7">
    <source>
        <dbReference type="Proteomes" id="UP000317977"/>
    </source>
</evidence>
<feature type="short sequence motif" description="GXSXG" evidence="4">
    <location>
        <begin position="59"/>
        <end position="63"/>
    </location>
</feature>
<feature type="active site" description="Proton acceptor" evidence="4">
    <location>
        <position position="212"/>
    </location>
</feature>
<evidence type="ECO:0000256" key="3">
    <source>
        <dbReference type="ARBA" id="ARBA00023098"/>
    </source>
</evidence>
<dbReference type="Gene3D" id="3.40.1090.10">
    <property type="entry name" value="Cytosolic phospholipase A2 catalytic domain"/>
    <property type="match status" value="2"/>
</dbReference>
<proteinExistence type="predicted"/>
<dbReference type="PANTHER" id="PTHR14226:SF76">
    <property type="entry name" value="NTE FAMILY PROTEIN RSSA"/>
    <property type="match status" value="1"/>
</dbReference>
<dbReference type="PROSITE" id="PS51635">
    <property type="entry name" value="PNPLA"/>
    <property type="match status" value="1"/>
</dbReference>
<accession>A0A5C6F234</accession>
<name>A0A5C6F234_9BACT</name>
<comment type="caution">
    <text evidence="4">Lacks conserved residue(s) required for the propagation of feature annotation.</text>
</comment>
<keyword evidence="2 4" id="KW-0442">Lipid degradation</keyword>
<feature type="short sequence motif" description="GXGXXG" evidence="4">
    <location>
        <begin position="32"/>
        <end position="37"/>
    </location>
</feature>
<feature type="active site" description="Nucleophile" evidence="4">
    <location>
        <position position="61"/>
    </location>
</feature>
<dbReference type="InterPro" id="IPR050301">
    <property type="entry name" value="NTE"/>
</dbReference>
<sequence length="316" mass="33910">MVDLMKLFRPRGDSENGSQRPTSQQATIALGGGGARGIAHLGVLESIATSTVQIERVVGVSIGSLVGALYCVEGDVHRAMAQVIRLLDSSDFQLGQRLMCGVAPAADSESAGGSFGWYTRLRSVLSAHRKLTRAVTSSSLISDAPLRDSIAQLIPDCDIAETAVPISIVAADLLTGQRIVLERGPLRLAIQASSAIPGIFPPVPWNGMLLCDIGVIETVPTLVAKTYNSDLTIAVDVGQSDTKVESCDTAMDVMMRMDDVGQRLMRRFYLNSADIVIRPDVGTRAWFDFTNPRRLIDAGRIATELSLNEFHRTSAA</sequence>
<comment type="caution">
    <text evidence="6">The sequence shown here is derived from an EMBL/GenBank/DDBJ whole genome shotgun (WGS) entry which is preliminary data.</text>
</comment>
<dbReference type="GO" id="GO:0016787">
    <property type="term" value="F:hydrolase activity"/>
    <property type="evidence" value="ECO:0007669"/>
    <property type="project" value="UniProtKB-UniRule"/>
</dbReference>
<dbReference type="Pfam" id="PF01734">
    <property type="entry name" value="Patatin"/>
    <property type="match status" value="1"/>
</dbReference>
<dbReference type="Proteomes" id="UP000317977">
    <property type="component" value="Unassembled WGS sequence"/>
</dbReference>
<feature type="domain" description="PNPLA" evidence="5">
    <location>
        <begin position="28"/>
        <end position="225"/>
    </location>
</feature>
<dbReference type="EMBL" id="SJPX01000002">
    <property type="protein sequence ID" value="TWU55302.1"/>
    <property type="molecule type" value="Genomic_DNA"/>
</dbReference>